<evidence type="ECO:0000256" key="1">
    <source>
        <dbReference type="SAM" id="MobiDB-lite"/>
    </source>
</evidence>
<feature type="region of interest" description="Disordered" evidence="1">
    <location>
        <begin position="1163"/>
        <end position="1201"/>
    </location>
</feature>
<dbReference type="SUPFAM" id="SSF47090">
    <property type="entry name" value="PGBD-like"/>
    <property type="match status" value="1"/>
</dbReference>
<dbReference type="InterPro" id="IPR013783">
    <property type="entry name" value="Ig-like_fold"/>
</dbReference>
<dbReference type="SMART" id="SM00060">
    <property type="entry name" value="FN3"/>
    <property type="match status" value="1"/>
</dbReference>
<evidence type="ECO:0000259" key="2">
    <source>
        <dbReference type="PROSITE" id="PS50853"/>
    </source>
</evidence>
<dbReference type="Gene3D" id="2.30.30.40">
    <property type="entry name" value="SH3 Domains"/>
    <property type="match status" value="2"/>
</dbReference>
<dbReference type="InterPro" id="IPR011050">
    <property type="entry name" value="Pectin_lyase_fold/virulence"/>
</dbReference>
<dbReference type="Gene3D" id="2.160.20.10">
    <property type="entry name" value="Single-stranded right-handed beta-helix, Pectin lyase-like"/>
    <property type="match status" value="2"/>
</dbReference>
<dbReference type="SUPFAM" id="SSF51126">
    <property type="entry name" value="Pectin lyase-like"/>
    <property type="match status" value="2"/>
</dbReference>
<dbReference type="SUPFAM" id="SSF49265">
    <property type="entry name" value="Fibronectin type III"/>
    <property type="match status" value="1"/>
</dbReference>
<comment type="caution">
    <text evidence="3">The sequence shown here is derived from an EMBL/GenBank/DDBJ whole genome shotgun (WGS) entry which is preliminary data.</text>
</comment>
<reference evidence="3 4" key="1">
    <citation type="journal article" date="2016" name="Nat. Commun.">
        <title>Thousands of microbial genomes shed light on interconnected biogeochemical processes in an aquifer system.</title>
        <authorList>
            <person name="Anantharaman K."/>
            <person name="Brown C.T."/>
            <person name="Hug L.A."/>
            <person name="Sharon I."/>
            <person name="Castelle C.J."/>
            <person name="Probst A.J."/>
            <person name="Thomas B.C."/>
            <person name="Singh A."/>
            <person name="Wilkins M.J."/>
            <person name="Karaoz U."/>
            <person name="Brodie E.L."/>
            <person name="Williams K.H."/>
            <person name="Hubbard S.S."/>
            <person name="Banfield J.F."/>
        </authorList>
    </citation>
    <scope>NUCLEOTIDE SEQUENCE [LARGE SCALE GENOMIC DNA]</scope>
</reference>
<gene>
    <name evidence="3" type="ORF">A3D49_01345</name>
</gene>
<dbReference type="InterPro" id="IPR036365">
    <property type="entry name" value="PGBD-like_sf"/>
</dbReference>
<dbReference type="InterPro" id="IPR006626">
    <property type="entry name" value="PbH1"/>
</dbReference>
<feature type="region of interest" description="Disordered" evidence="1">
    <location>
        <begin position="387"/>
        <end position="406"/>
    </location>
</feature>
<feature type="compositionally biased region" description="Pro residues" evidence="1">
    <location>
        <begin position="1166"/>
        <end position="1180"/>
    </location>
</feature>
<dbReference type="Gene3D" id="2.60.40.10">
    <property type="entry name" value="Immunoglobulins"/>
    <property type="match status" value="1"/>
</dbReference>
<dbReference type="EMBL" id="MHVS01000005">
    <property type="protein sequence ID" value="OHA96505.1"/>
    <property type="molecule type" value="Genomic_DNA"/>
</dbReference>
<dbReference type="CDD" id="cd00063">
    <property type="entry name" value="FN3"/>
    <property type="match status" value="1"/>
</dbReference>
<evidence type="ECO:0000313" key="3">
    <source>
        <dbReference type="EMBL" id="OHA96505.1"/>
    </source>
</evidence>
<dbReference type="Pfam" id="PF01471">
    <property type="entry name" value="PG_binding_1"/>
    <property type="match status" value="1"/>
</dbReference>
<dbReference type="SMART" id="SM00710">
    <property type="entry name" value="PbH1"/>
    <property type="match status" value="12"/>
</dbReference>
<dbReference type="Pfam" id="PF00041">
    <property type="entry name" value="fn3"/>
    <property type="match status" value="1"/>
</dbReference>
<dbReference type="Gene3D" id="1.10.101.10">
    <property type="entry name" value="PGBD-like superfamily/PGBD"/>
    <property type="match status" value="1"/>
</dbReference>
<dbReference type="InterPro" id="IPR036366">
    <property type="entry name" value="PGBDSf"/>
</dbReference>
<accession>A0A1G2TGS8</accession>
<evidence type="ECO:0000313" key="4">
    <source>
        <dbReference type="Proteomes" id="UP000177279"/>
    </source>
</evidence>
<name>A0A1G2TGS8_9BACT</name>
<protein>
    <recommendedName>
        <fullName evidence="2">Fibronectin type-III domain-containing protein</fullName>
    </recommendedName>
</protein>
<feature type="domain" description="Fibronectin type-III" evidence="2">
    <location>
        <begin position="398"/>
        <end position="484"/>
    </location>
</feature>
<dbReference type="InterPro" id="IPR059226">
    <property type="entry name" value="Choice_anch_Q_dom"/>
</dbReference>
<dbReference type="InterPro" id="IPR012334">
    <property type="entry name" value="Pectin_lyas_fold"/>
</dbReference>
<organism evidence="3 4">
    <name type="scientific">Candidatus Zambryskibacteria bacterium RIFCSPHIGHO2_02_FULL_43_37</name>
    <dbReference type="NCBI Taxonomy" id="1802749"/>
    <lineage>
        <taxon>Bacteria</taxon>
        <taxon>Candidatus Zambryskiibacteriota</taxon>
    </lineage>
</organism>
<proteinExistence type="predicted"/>
<dbReference type="PROSITE" id="PS50853">
    <property type="entry name" value="FN3"/>
    <property type="match status" value="1"/>
</dbReference>
<dbReference type="InterPro" id="IPR003961">
    <property type="entry name" value="FN3_dom"/>
</dbReference>
<dbReference type="NCBIfam" id="NF041518">
    <property type="entry name" value="choice_anch_Q"/>
    <property type="match status" value="2"/>
</dbReference>
<dbReference type="Proteomes" id="UP000177279">
    <property type="component" value="Unassembled WGS sequence"/>
</dbReference>
<dbReference type="InterPro" id="IPR002477">
    <property type="entry name" value="Peptidoglycan-bd-like"/>
</dbReference>
<dbReference type="InterPro" id="IPR036116">
    <property type="entry name" value="FN3_sf"/>
</dbReference>
<sequence>MRTVPAGGGSYTFSGNGTAASPVIFQATGKPRFTGMVVISGSYVIVDSIDVDGNQVIFQGDHLALRNSEVHNFKPGSNSTTVYVNDNANNVVIYKNLIHDNGDATATVEIDVVGIGAGPGAQRIWIVDNTMYNHGGDSILLGHNQKNSVGYVYIGRNVMHHDRENAVDIKEVSNIVVSQNYAYGYRIPPGISPSAEGAAIVTHYCPINTHIINNIIMDSQIGISSASLRTDCPQVTTNSIMGNMISDIIGIGIQGWGSSKIVKIVNNTLYNIGGAGIDFANAISGSLIENNIFRNVTGMDVSLTGATMSQRNNIADTVNPMFVGEAQRNLKLLETSPAVNTGVVSTAYADYQNSIGVSAAYDIDGVTRPQGSAWDIGAYESSYTGTTLPTADTQAPTTPTGLTASTTSSSQINLSWTASTDNVGVAGYVIYRNGTAIGTSTTTTSYQATALTPSTSYSFFVVAYDATGNASTASNSVSATTLAADTPYPTPIIPKFVIGDRVQTTAVLNVRQSPSISGTLLGTQATAAEGVVLAGPTTADDLTWWQVNYDSGTDGWSVENYLDRIGDPLPPPPPTSWTAPIGIPTPSFGINETAPATPANWSTSVAGFYYIEQSNAACVDTENGYPARPRCTIPNNLPAGAVVELHGTYSYAPLGYENITGSGTVTAPIFIRGKDANTKPTITTKWSIEGNYIILENLLFNTVGRIEIGANYAISIRNNELVGSLTSGGIGFGSSAYIVIYKNYIHDAGDIYATYDQDIHCIKMEGAANNVWVLDNELARCSGDGVQVGNSPSAVGARPYKIYIGRNYSHNNKQTGLWTKDATDVIFSQNLLQSFRPSNSSGGACMGMQGDYPDYIWFIGNYMLDCEVGIGTGSANVPNGFFIGNVIMNVTNSDGSSMDNPHLDAAMSLRHSGTKYILNNTFWNYSAGIQTPAPGSIIIENNILGNRNDSQGRDIWLFDTSISAGGSMKNNIIFNSPARIQWGTTSIYDVAGFNSAFPAQSINTRNVNPLLVNPAGGDFKLQAGSPAIDTGGLSAAMAAFETRYPGQSIRYDIGNVSRPQGPAWDIGAYEFSGTQTTPPPVPPPPPPPTPSAKFTIGQRVQATTNINVRATADTTGTLLGTQTLGSLGTVTSGPVTADSFNWWQINYDTGADGYSAEDFLSVYSVSPPPPSPPPTNPPTTPGDSPSPNNRGGTGGVINNQALKPIDPSRLVPVQNKLALLSQRIAADPGLVNLTSYIVELQAIADELNQLQVVANTGNQTFSSDKFTETLYVGVRDPEVTLLQETLKSLGYYLGPITGYFGELTKAAVTAFQSARGLEPVGSVGPLTRSELNK</sequence>